<sequence length="170" mass="17908">MSILSAGVAYADATAYGTATINVTAPSENALSLENEPSFDFGIVKNTGDLEFITTAASKYRVLDLRGQSNASYEIQAEITDFTATKSKSVLPVIQFLISIGDSTDGQLKGSTDVDIFKTAGKIASGVTGKSKSEESGDVTAKLVLKSSKDIEPNDKYTATITHRIVSGVE</sequence>
<evidence type="ECO:0000313" key="1">
    <source>
        <dbReference type="EMBL" id="AWF95711.1"/>
    </source>
</evidence>
<dbReference type="AlphaFoldDB" id="A0A2S1KRS9"/>
<organism evidence="1 2">
    <name type="scientific">Weissella cibaria</name>
    <dbReference type="NCBI Taxonomy" id="137591"/>
    <lineage>
        <taxon>Bacteria</taxon>
        <taxon>Bacillati</taxon>
        <taxon>Bacillota</taxon>
        <taxon>Bacilli</taxon>
        <taxon>Lactobacillales</taxon>
        <taxon>Lactobacillaceae</taxon>
        <taxon>Weissella</taxon>
    </lineage>
</organism>
<evidence type="ECO:0000313" key="2">
    <source>
        <dbReference type="Proteomes" id="UP000244870"/>
    </source>
</evidence>
<protein>
    <recommendedName>
        <fullName evidence="3">WxL domain-containing protein</fullName>
    </recommendedName>
</protein>
<accession>A0A2S1KRS9</accession>
<proteinExistence type="predicted"/>
<name>A0A2S1KRS9_9LACO</name>
<gene>
    <name evidence="1" type="ORF">B6254_1307</name>
</gene>
<evidence type="ECO:0008006" key="3">
    <source>
        <dbReference type="Google" id="ProtNLM"/>
    </source>
</evidence>
<dbReference type="EMBL" id="CP020928">
    <property type="protein sequence ID" value="AWF95711.1"/>
    <property type="molecule type" value="Genomic_DNA"/>
</dbReference>
<reference evidence="1 2" key="1">
    <citation type="submission" date="2017-04" db="EMBL/GenBank/DDBJ databases">
        <title>Weissella cibaria strain m2 complete genome.</title>
        <authorList>
            <person name="Pan Q."/>
            <person name="Tan M."/>
            <person name="Yao F."/>
            <person name="Su S."/>
        </authorList>
    </citation>
    <scope>NUCLEOTIDE SEQUENCE [LARGE SCALE GENOMIC DNA]</scope>
    <source>
        <strain evidence="1 2">M2</strain>
    </source>
</reference>
<dbReference type="Proteomes" id="UP000244870">
    <property type="component" value="Chromosome"/>
</dbReference>